<dbReference type="AlphaFoldDB" id="A0ABD3Q1B3"/>
<evidence type="ECO:0000313" key="2">
    <source>
        <dbReference type="EMBL" id="KAL3794128.1"/>
    </source>
</evidence>
<keyword evidence="1" id="KW-0175">Coiled coil</keyword>
<gene>
    <name evidence="2" type="ORF">ACHAWO_012514</name>
</gene>
<feature type="coiled-coil region" evidence="1">
    <location>
        <begin position="16"/>
        <end position="43"/>
    </location>
</feature>
<comment type="caution">
    <text evidence="2">The sequence shown here is derived from an EMBL/GenBank/DDBJ whole genome shotgun (WGS) entry which is preliminary data.</text>
</comment>
<dbReference type="Proteomes" id="UP001530400">
    <property type="component" value="Unassembled WGS sequence"/>
</dbReference>
<feature type="coiled-coil region" evidence="1">
    <location>
        <begin position="75"/>
        <end position="187"/>
    </location>
</feature>
<keyword evidence="3" id="KW-1185">Reference proteome</keyword>
<dbReference type="EMBL" id="JALLPJ020000367">
    <property type="protein sequence ID" value="KAL3794128.1"/>
    <property type="molecule type" value="Genomic_DNA"/>
</dbReference>
<name>A0ABD3Q1B3_9STRA</name>
<evidence type="ECO:0000256" key="1">
    <source>
        <dbReference type="SAM" id="Coils"/>
    </source>
</evidence>
<organism evidence="2 3">
    <name type="scientific">Cyclotella atomus</name>
    <dbReference type="NCBI Taxonomy" id="382360"/>
    <lineage>
        <taxon>Eukaryota</taxon>
        <taxon>Sar</taxon>
        <taxon>Stramenopiles</taxon>
        <taxon>Ochrophyta</taxon>
        <taxon>Bacillariophyta</taxon>
        <taxon>Coscinodiscophyceae</taxon>
        <taxon>Thalassiosirophycidae</taxon>
        <taxon>Stephanodiscales</taxon>
        <taxon>Stephanodiscaceae</taxon>
        <taxon>Cyclotella</taxon>
    </lineage>
</organism>
<accession>A0ABD3Q1B3</accession>
<reference evidence="2 3" key="1">
    <citation type="submission" date="2024-10" db="EMBL/GenBank/DDBJ databases">
        <title>Updated reference genomes for cyclostephanoid diatoms.</title>
        <authorList>
            <person name="Roberts W.R."/>
            <person name="Alverson A.J."/>
        </authorList>
    </citation>
    <scope>NUCLEOTIDE SEQUENCE [LARGE SCALE GENOMIC DNA]</scope>
    <source>
        <strain evidence="2 3">AJA010-31</strain>
    </source>
</reference>
<protein>
    <submittedName>
        <fullName evidence="2">Uncharacterized protein</fullName>
    </submittedName>
</protein>
<proteinExistence type="predicted"/>
<evidence type="ECO:0000313" key="3">
    <source>
        <dbReference type="Proteomes" id="UP001530400"/>
    </source>
</evidence>
<sequence length="188" mass="22440">MSDMQPLLEILKDKASSDLLDENSRLRRDLERERAENTKLRSQYQELLPVVAERDILQQQVQIAHETAAQNLAGQQRVNEQINLLRENMAEQERRFRAFEERTDKRFRRSEEKLAQTEEDNRETRRQIEILRGEVDEVSRVQETQIRRLGKRVDKMARKIVRTKIKIRRLKERVVEYEARSASSRGEA</sequence>